<dbReference type="InterPro" id="IPR004089">
    <property type="entry name" value="MCPsignal_dom"/>
</dbReference>
<organism evidence="10 11">
    <name type="scientific">Brevibacillus fulvus</name>
    <dbReference type="NCBI Taxonomy" id="1125967"/>
    <lineage>
        <taxon>Bacteria</taxon>
        <taxon>Bacillati</taxon>
        <taxon>Bacillota</taxon>
        <taxon>Bacilli</taxon>
        <taxon>Bacillales</taxon>
        <taxon>Paenibacillaceae</taxon>
        <taxon>Brevibacillus</taxon>
    </lineage>
</organism>
<dbReference type="FunFam" id="1.10.287.950:FF:000001">
    <property type="entry name" value="Methyl-accepting chemotaxis sensory transducer"/>
    <property type="match status" value="1"/>
</dbReference>
<name>A0A938Y465_9BACL</name>
<evidence type="ECO:0000259" key="9">
    <source>
        <dbReference type="PROSITE" id="PS50885"/>
    </source>
</evidence>
<keyword evidence="3 7" id="KW-0472">Membrane</keyword>
<dbReference type="Pfam" id="PF00015">
    <property type="entry name" value="MCPsignal"/>
    <property type="match status" value="1"/>
</dbReference>
<dbReference type="PANTHER" id="PTHR32089:SF112">
    <property type="entry name" value="LYSOZYME-LIKE PROTEIN-RELATED"/>
    <property type="match status" value="1"/>
</dbReference>
<feature type="transmembrane region" description="Helical" evidence="7">
    <location>
        <begin position="175"/>
        <end position="196"/>
    </location>
</feature>
<dbReference type="InterPro" id="IPR003660">
    <property type="entry name" value="HAMP_dom"/>
</dbReference>
<evidence type="ECO:0000256" key="2">
    <source>
        <dbReference type="ARBA" id="ARBA00022475"/>
    </source>
</evidence>
<dbReference type="InterPro" id="IPR004090">
    <property type="entry name" value="Chemotax_Me-accpt_rcpt"/>
</dbReference>
<proteinExistence type="inferred from homology"/>
<feature type="domain" description="HAMP" evidence="9">
    <location>
        <begin position="198"/>
        <end position="251"/>
    </location>
</feature>
<dbReference type="PANTHER" id="PTHR32089">
    <property type="entry name" value="METHYL-ACCEPTING CHEMOTAXIS PROTEIN MCPB"/>
    <property type="match status" value="1"/>
</dbReference>
<dbReference type="CDD" id="cd11386">
    <property type="entry name" value="MCP_signal"/>
    <property type="match status" value="1"/>
</dbReference>
<dbReference type="PROSITE" id="PS50111">
    <property type="entry name" value="CHEMOTAXIS_TRANSDUC_2"/>
    <property type="match status" value="1"/>
</dbReference>
<evidence type="ECO:0000256" key="5">
    <source>
        <dbReference type="ARBA" id="ARBA00029447"/>
    </source>
</evidence>
<evidence type="ECO:0000256" key="6">
    <source>
        <dbReference type="PROSITE-ProRule" id="PRU00284"/>
    </source>
</evidence>
<dbReference type="PROSITE" id="PS50885">
    <property type="entry name" value="HAMP"/>
    <property type="match status" value="1"/>
</dbReference>
<keyword evidence="7" id="KW-0812">Transmembrane</keyword>
<evidence type="ECO:0000256" key="7">
    <source>
        <dbReference type="SAM" id="Phobius"/>
    </source>
</evidence>
<dbReference type="GO" id="GO:0006935">
    <property type="term" value="P:chemotaxis"/>
    <property type="evidence" value="ECO:0007669"/>
    <property type="project" value="InterPro"/>
</dbReference>
<protein>
    <submittedName>
        <fullName evidence="10">Methyl-accepting chemotaxis protein</fullName>
    </submittedName>
</protein>
<dbReference type="SUPFAM" id="SSF58104">
    <property type="entry name" value="Methyl-accepting chemotaxis protein (MCP) signaling domain"/>
    <property type="match status" value="1"/>
</dbReference>
<dbReference type="Gene3D" id="6.10.340.10">
    <property type="match status" value="1"/>
</dbReference>
<keyword evidence="7" id="KW-1133">Transmembrane helix</keyword>
<keyword evidence="2" id="KW-1003">Cell membrane</keyword>
<evidence type="ECO:0000313" key="10">
    <source>
        <dbReference type="EMBL" id="MBM7591636.1"/>
    </source>
</evidence>
<dbReference type="Gene3D" id="1.10.287.950">
    <property type="entry name" value="Methyl-accepting chemotaxis protein"/>
    <property type="match status" value="1"/>
</dbReference>
<dbReference type="AlphaFoldDB" id="A0A938Y465"/>
<comment type="similarity">
    <text evidence="5">Belongs to the methyl-accepting chemotaxis (MCP) protein family.</text>
</comment>
<dbReference type="EMBL" id="JAFBEB010000013">
    <property type="protein sequence ID" value="MBM7591636.1"/>
    <property type="molecule type" value="Genomic_DNA"/>
</dbReference>
<sequence>MSSLRAKIRLSFFSVVALFVALIVFSNLSTYFVNQEVVQQNERSSKLFSYNQYLSNLAGELLVLNDVTKGNDDRTSFEQLVEQNAELKAALVDENTPEALLNAIEQGEQMEKVATEKFFPAYEAGQTGEAVQTLLDEITPLAGTALDSMREFVKEAETATSQESETMLQHGKSSLTINLLAAGIVVLIAVAVSWYLSKQLTNPILAVIRHVERVASGDLQVEELQVRSKDEVGKLVQTVNQMAANLRLLMAGIVNSADYVAGSSQELTASAEETARAAEVATQAIQEVSSGAERTVMRAQESARAVDEVALGIQRIAETSALVATLSESSLKEAEEGNQSIQNITKQMYSIHHQVTESAALVKALEEHSQSIEQIVSVITGIASQTNLLALNAAIEAARAGEHGKGFAVVAEEVRKLAEQSEESARQIKDIIHEIQVQTEQAVGSMEKGTSEVQSGLRLVDGTGEKFQKIVTSAHAVALQVNEISFAAEQMSASSQQIAASMEEMIAIAAESTDDIKSVSATADEQLAIMEEITSSAESLSRIAQQMRESVGVFKV</sequence>
<comment type="subcellular location">
    <subcellularLocation>
        <location evidence="1">Cell membrane</location>
    </subcellularLocation>
</comment>
<dbReference type="Proteomes" id="UP000717624">
    <property type="component" value="Unassembled WGS sequence"/>
</dbReference>
<evidence type="ECO:0000259" key="8">
    <source>
        <dbReference type="PROSITE" id="PS50111"/>
    </source>
</evidence>
<reference evidence="10" key="1">
    <citation type="submission" date="2021-01" db="EMBL/GenBank/DDBJ databases">
        <title>Genomic Encyclopedia of Type Strains, Phase IV (KMG-IV): sequencing the most valuable type-strain genomes for metagenomic binning, comparative biology and taxonomic classification.</title>
        <authorList>
            <person name="Goeker M."/>
        </authorList>
    </citation>
    <scope>NUCLEOTIDE SEQUENCE</scope>
    <source>
        <strain evidence="10">DSM 25523</strain>
    </source>
</reference>
<dbReference type="PRINTS" id="PR00260">
    <property type="entry name" value="CHEMTRNSDUCR"/>
</dbReference>
<accession>A0A938Y465</accession>
<keyword evidence="4 6" id="KW-0807">Transducer</keyword>
<dbReference type="GO" id="GO:0007165">
    <property type="term" value="P:signal transduction"/>
    <property type="evidence" value="ECO:0007669"/>
    <property type="project" value="UniProtKB-KW"/>
</dbReference>
<feature type="domain" description="Methyl-accepting transducer" evidence="8">
    <location>
        <begin position="270"/>
        <end position="506"/>
    </location>
</feature>
<evidence type="ECO:0000256" key="3">
    <source>
        <dbReference type="ARBA" id="ARBA00023136"/>
    </source>
</evidence>
<dbReference type="GO" id="GO:0004888">
    <property type="term" value="F:transmembrane signaling receptor activity"/>
    <property type="evidence" value="ECO:0007669"/>
    <property type="project" value="InterPro"/>
</dbReference>
<dbReference type="CDD" id="cd06225">
    <property type="entry name" value="HAMP"/>
    <property type="match status" value="1"/>
</dbReference>
<evidence type="ECO:0000256" key="1">
    <source>
        <dbReference type="ARBA" id="ARBA00004236"/>
    </source>
</evidence>
<dbReference type="GO" id="GO:0005886">
    <property type="term" value="C:plasma membrane"/>
    <property type="evidence" value="ECO:0007669"/>
    <property type="project" value="UniProtKB-SubCell"/>
</dbReference>
<comment type="caution">
    <text evidence="10">The sequence shown here is derived from an EMBL/GenBank/DDBJ whole genome shotgun (WGS) entry which is preliminary data.</text>
</comment>
<feature type="transmembrane region" description="Helical" evidence="7">
    <location>
        <begin position="12"/>
        <end position="33"/>
    </location>
</feature>
<evidence type="ECO:0000256" key="4">
    <source>
        <dbReference type="ARBA" id="ARBA00023224"/>
    </source>
</evidence>
<dbReference type="RefSeq" id="WP_204519330.1">
    <property type="nucleotide sequence ID" value="NZ_BAABIN010000037.1"/>
</dbReference>
<gene>
    <name evidence="10" type="ORF">JOD01_003287</name>
</gene>
<keyword evidence="11" id="KW-1185">Reference proteome</keyword>
<evidence type="ECO:0000313" key="11">
    <source>
        <dbReference type="Proteomes" id="UP000717624"/>
    </source>
</evidence>
<dbReference type="SMART" id="SM00283">
    <property type="entry name" value="MA"/>
    <property type="match status" value="1"/>
</dbReference>
<dbReference type="Pfam" id="PF00672">
    <property type="entry name" value="HAMP"/>
    <property type="match status" value="1"/>
</dbReference>
<dbReference type="SMART" id="SM00304">
    <property type="entry name" value="HAMP"/>
    <property type="match status" value="1"/>
</dbReference>